<dbReference type="EMBL" id="MCFK01001554">
    <property type="protein sequence ID" value="RKF64878.1"/>
    <property type="molecule type" value="Genomic_DNA"/>
</dbReference>
<dbReference type="STRING" id="212602.A0A420I585"/>
<comment type="caution">
    <text evidence="1">The sequence shown here is derived from an EMBL/GenBank/DDBJ whole genome shotgun (WGS) entry which is preliminary data.</text>
</comment>
<sequence>MYSYLQSQQSQLCTAPTSSTKQIQSFDLLHHQTKDGSSVNFKLFLKPSSLSSNYRESNPTDSEHANGSFPTKDQISIIHGFEWVRLPDLNIFNVLRIDNVKFVENQLIHNSEHGKTKMTQKLSVCTLRSTIEPLEPGSLEKQSQDSEMTSTNREKSGFYLLNPIFLLARLRTPQHTFQLLTEKNLSNLIDANGQNEEFESKSRDMLAYGPNIFDQVQINSIFPNVESCYESSSSTCSPDSLFTDKSPETSISEYTSDPVFSKDTGMDLTLQIDDSSAEGILKKIVDPIQNWEHASINKETSKFEDGTKSIFGPEYIYPIEILKKSQDISENTQLKNNTHLYSVPCSNELSIYQQLFLTPTTYHLMPHSPNTNCPLTTLVDNSNINESNFNNNNNNNKSLTKYLSPYKLITHYENRSDQLWNNLISEKHIEPNFLRFNSKYPTLRNLNHKDSNIENIQNINDLTEDSLAAHQHALESAACYANSNVDFFLKNIVSEDYLQLKQEQSQPSLSNDSYEASSQEAVSLSDEFEDDFYLDDDSQDCAFIEAVNAEALANDFDGFYEQEFGLYSSPDVIGRKVSNKNGGNSRTRYTHSSRNSRFWSREPLLSPISESSEFSFCSPYEAPVFYSSNLIGEITTSGLEQSPSGRQKTSYENINNLDSFLKSRQDLWSESQNSVQDFSNCSQWSSDTEE</sequence>
<proteinExistence type="predicted"/>
<name>A0A420I585_9PEZI</name>
<dbReference type="AlphaFoldDB" id="A0A420I585"/>
<keyword evidence="2" id="KW-1185">Reference proteome</keyword>
<organism evidence="1 2">
    <name type="scientific">Erysiphe neolycopersici</name>
    <dbReference type="NCBI Taxonomy" id="212602"/>
    <lineage>
        <taxon>Eukaryota</taxon>
        <taxon>Fungi</taxon>
        <taxon>Dikarya</taxon>
        <taxon>Ascomycota</taxon>
        <taxon>Pezizomycotina</taxon>
        <taxon>Leotiomycetes</taxon>
        <taxon>Erysiphales</taxon>
        <taxon>Erysiphaceae</taxon>
        <taxon>Erysiphe</taxon>
    </lineage>
</organism>
<reference evidence="1 2" key="1">
    <citation type="journal article" date="2018" name="BMC Genomics">
        <title>Comparative genome analyses reveal sequence features reflecting distinct modes of host-adaptation between dicot and monocot powdery mildew.</title>
        <authorList>
            <person name="Wu Y."/>
            <person name="Ma X."/>
            <person name="Pan Z."/>
            <person name="Kale S.D."/>
            <person name="Song Y."/>
            <person name="King H."/>
            <person name="Zhang Q."/>
            <person name="Presley C."/>
            <person name="Deng X."/>
            <person name="Wei C.I."/>
            <person name="Xiao S."/>
        </authorList>
    </citation>
    <scope>NUCLEOTIDE SEQUENCE [LARGE SCALE GENOMIC DNA]</scope>
    <source>
        <strain evidence="1">UMSG2</strain>
    </source>
</reference>
<dbReference type="OrthoDB" id="5408302at2759"/>
<dbReference type="Proteomes" id="UP000286134">
    <property type="component" value="Unassembled WGS sequence"/>
</dbReference>
<evidence type="ECO:0000313" key="2">
    <source>
        <dbReference type="Proteomes" id="UP000286134"/>
    </source>
</evidence>
<gene>
    <name evidence="1" type="ORF">OnM2_015001</name>
</gene>
<evidence type="ECO:0000313" key="1">
    <source>
        <dbReference type="EMBL" id="RKF64878.1"/>
    </source>
</evidence>
<protein>
    <submittedName>
        <fullName evidence="1">Uncharacterized protein</fullName>
    </submittedName>
</protein>
<accession>A0A420I585</accession>